<reference evidence="1" key="1">
    <citation type="submission" date="2007-11" db="EMBL/GenBank/DDBJ databases">
        <authorList>
            <person name="Fulton L."/>
            <person name="Clifton S."/>
            <person name="Fulton B."/>
            <person name="Xu J."/>
            <person name="Minx P."/>
            <person name="Pepin K.H."/>
            <person name="Johnson M."/>
            <person name="Thiruvilangam P."/>
            <person name="Bhonagiri V."/>
            <person name="Nash W.E."/>
            <person name="Mardis E.R."/>
            <person name="Wilson R.K."/>
        </authorList>
    </citation>
    <scope>NUCLEOTIDE SEQUENCE [LARGE SCALE GENOMIC DNA]</scope>
    <source>
        <strain evidence="1">DSM 14662</strain>
    </source>
</reference>
<name>B0MG54_ANACD</name>
<organism evidence="1 2">
    <name type="scientific">Anaerostipes caccae (strain DSM 14662 / CCUG 47493 / JCM 13470 / NCIMB 13811 / L1-92)</name>
    <dbReference type="NCBI Taxonomy" id="411490"/>
    <lineage>
        <taxon>Bacteria</taxon>
        <taxon>Bacillati</taxon>
        <taxon>Bacillota</taxon>
        <taxon>Clostridia</taxon>
        <taxon>Lachnospirales</taxon>
        <taxon>Lachnospiraceae</taxon>
        <taxon>Anaerostipes</taxon>
    </lineage>
</organism>
<evidence type="ECO:0000313" key="1">
    <source>
        <dbReference type="EMBL" id="EDR96859.1"/>
    </source>
</evidence>
<dbReference type="Proteomes" id="UP000004935">
    <property type="component" value="Unassembled WGS sequence"/>
</dbReference>
<proteinExistence type="predicted"/>
<evidence type="ECO:0000313" key="2">
    <source>
        <dbReference type="Proteomes" id="UP000004935"/>
    </source>
</evidence>
<accession>B0MG54</accession>
<comment type="caution">
    <text evidence="1">The sequence shown here is derived from an EMBL/GenBank/DDBJ whole genome shotgun (WGS) entry which is preliminary data.</text>
</comment>
<dbReference type="EMBL" id="ABAX03000015">
    <property type="protein sequence ID" value="EDR96859.1"/>
    <property type="molecule type" value="Genomic_DNA"/>
</dbReference>
<gene>
    <name evidence="1" type="ORF">ANACAC_02564</name>
</gene>
<dbReference type="AlphaFoldDB" id="B0MG54"/>
<sequence length="162" mass="18598">MGGIMKQYLKHLIMSLVLVLSILLISVPAEASSTPEVSYSNQSITSFMLKPNFMSNSWTGFRDAYIDLQIDKSGIAHFYTLVCASNSKYYCKITMKLQRYKNKTWTTLTSGTCTSKSDNMYSRSYYVSKGYKYRVYSKAYIYKSKNGKLINSDTFTKTKTRK</sequence>
<reference evidence="1" key="2">
    <citation type="submission" date="2013-11" db="EMBL/GenBank/DDBJ databases">
        <title>Draft genome sequence of Anaerostipes caccae (DSM 14662).</title>
        <authorList>
            <person name="Sudarsanam P."/>
            <person name="Ley R."/>
            <person name="Guruge J."/>
            <person name="Turnbaugh P.J."/>
            <person name="Mahowald M."/>
            <person name="Liep D."/>
            <person name="Gordon J."/>
        </authorList>
    </citation>
    <scope>NUCLEOTIDE SEQUENCE</scope>
    <source>
        <strain evidence="1">DSM 14662</strain>
    </source>
</reference>
<protein>
    <submittedName>
        <fullName evidence="1">Uncharacterized protein</fullName>
    </submittedName>
</protein>
<dbReference type="HOGENOM" id="CLU_1631925_0_0_9"/>
<keyword evidence="2" id="KW-1185">Reference proteome</keyword>
<dbReference type="STRING" id="411490.ANACAC_02564"/>